<feature type="signal peptide" evidence="2">
    <location>
        <begin position="1"/>
        <end position="25"/>
    </location>
</feature>
<dbReference type="STRING" id="1678637.AC230_09955"/>
<accession>A0A0K9XHR5</accession>
<organism evidence="4 5">
    <name type="scientific">Streptomyces caatingaensis</name>
    <dbReference type="NCBI Taxonomy" id="1678637"/>
    <lineage>
        <taxon>Bacteria</taxon>
        <taxon>Bacillati</taxon>
        <taxon>Actinomycetota</taxon>
        <taxon>Actinomycetes</taxon>
        <taxon>Kitasatosporales</taxon>
        <taxon>Streptomycetaceae</taxon>
        <taxon>Streptomyces</taxon>
    </lineage>
</organism>
<dbReference type="InterPro" id="IPR025164">
    <property type="entry name" value="Toastrack_DUF4097"/>
</dbReference>
<proteinExistence type="predicted"/>
<feature type="chain" id="PRO_5005532682" description="DUF4097 domain-containing protein" evidence="2">
    <location>
        <begin position="26"/>
        <end position="256"/>
    </location>
</feature>
<evidence type="ECO:0000256" key="2">
    <source>
        <dbReference type="SAM" id="SignalP"/>
    </source>
</evidence>
<feature type="region of interest" description="Disordered" evidence="1">
    <location>
        <begin position="219"/>
        <end position="256"/>
    </location>
</feature>
<evidence type="ECO:0000256" key="1">
    <source>
        <dbReference type="SAM" id="MobiDB-lite"/>
    </source>
</evidence>
<dbReference type="AlphaFoldDB" id="A0A0K9XHR5"/>
<dbReference type="Proteomes" id="UP000037288">
    <property type="component" value="Unassembled WGS sequence"/>
</dbReference>
<feature type="domain" description="DUF4097" evidence="3">
    <location>
        <begin position="121"/>
        <end position="251"/>
    </location>
</feature>
<sequence length="256" mass="26979">MFRRARAMRLTVLVGGVAVAGAVLAGCGQPDPDAVEPETRTFALEGRTLTVDNDNSQLELVPGSGKDVKVTRRFDGWSVGGSTGTSWEMDGDTLRLRQKCGGISKHCESKHRIEVPGGVTVVVKDRNGGVTARGIKGDLRIGSVDGAVRVHGADGRLDLTTTNGDIEAGDAIGSHRISARSDNGNVTVAPRRVPDRVLGESVNGNVTVRLPESGRYRVDAQSDNGSATVDAHRDDASRHSVRAHSDNGNVRVRTGG</sequence>
<dbReference type="PATRIC" id="fig|1678637.3.peg.2153"/>
<evidence type="ECO:0000313" key="5">
    <source>
        <dbReference type="Proteomes" id="UP000037288"/>
    </source>
</evidence>
<reference evidence="5" key="1">
    <citation type="submission" date="2015-07" db="EMBL/GenBank/DDBJ databases">
        <title>Draft genome sequence of Streptomyces sp. CMAA 1322, a bacterium isolated from Caatinga biome, from dry forest semiarid of Brazil.</title>
        <authorList>
            <person name="Santos S.N."/>
            <person name="Gacesa R."/>
            <person name="Taketani R.G."/>
            <person name="Long P.F."/>
            <person name="Melo I.S."/>
        </authorList>
    </citation>
    <scope>NUCLEOTIDE SEQUENCE [LARGE SCALE GENOMIC DNA]</scope>
    <source>
        <strain evidence="5">CMAA 1322</strain>
    </source>
</reference>
<protein>
    <recommendedName>
        <fullName evidence="3">DUF4097 domain-containing protein</fullName>
    </recommendedName>
</protein>
<dbReference type="Pfam" id="PF13349">
    <property type="entry name" value="DUF4097"/>
    <property type="match status" value="1"/>
</dbReference>
<keyword evidence="2" id="KW-0732">Signal</keyword>
<dbReference type="EMBL" id="LFXA01000004">
    <property type="protein sequence ID" value="KNB52930.1"/>
    <property type="molecule type" value="Genomic_DNA"/>
</dbReference>
<comment type="caution">
    <text evidence="4">The sequence shown here is derived from an EMBL/GenBank/DDBJ whole genome shotgun (WGS) entry which is preliminary data.</text>
</comment>
<dbReference type="PROSITE" id="PS51257">
    <property type="entry name" value="PROKAR_LIPOPROTEIN"/>
    <property type="match status" value="1"/>
</dbReference>
<evidence type="ECO:0000313" key="4">
    <source>
        <dbReference type="EMBL" id="KNB52930.1"/>
    </source>
</evidence>
<keyword evidence="5" id="KW-1185">Reference proteome</keyword>
<name>A0A0K9XHR5_9ACTN</name>
<evidence type="ECO:0000259" key="3">
    <source>
        <dbReference type="Pfam" id="PF13349"/>
    </source>
</evidence>
<gene>
    <name evidence="4" type="ORF">AC230_09955</name>
</gene>